<feature type="region of interest" description="Disordered" evidence="1">
    <location>
        <begin position="44"/>
        <end position="66"/>
    </location>
</feature>
<proteinExistence type="predicted"/>
<dbReference type="Gene3D" id="2.20.130.30">
    <property type="entry name" value="Protein of unknown function DUF2782"/>
    <property type="match status" value="1"/>
</dbReference>
<accession>A0AAW9RPR1</accession>
<keyword evidence="2" id="KW-0732">Signal</keyword>
<evidence type="ECO:0000313" key="4">
    <source>
        <dbReference type="Proteomes" id="UP001359886"/>
    </source>
</evidence>
<organism evidence="3 4">
    <name type="scientific">Elongatibacter sediminis</name>
    <dbReference type="NCBI Taxonomy" id="3119006"/>
    <lineage>
        <taxon>Bacteria</taxon>
        <taxon>Pseudomonadati</taxon>
        <taxon>Pseudomonadota</taxon>
        <taxon>Gammaproteobacteria</taxon>
        <taxon>Chromatiales</taxon>
        <taxon>Wenzhouxiangellaceae</taxon>
        <taxon>Elongatibacter</taxon>
    </lineage>
</organism>
<keyword evidence="4" id="KW-1185">Reference proteome</keyword>
<dbReference type="AlphaFoldDB" id="A0AAW9RPR1"/>
<sequence>MNQKTWMAMCSCKVILNGLAGLLVLALWSLPAAAQEDLERPPEIPAIDAPEQPLPPKVQDEQIEPTVTIREEEDQRVEEYRYNGRVYMVKVTPSVGPAYYYVDTDGDGNLETSPDYGLEPVKPIHWKIKEWD</sequence>
<reference evidence="3 4" key="1">
    <citation type="submission" date="2024-02" db="EMBL/GenBank/DDBJ databases">
        <title>A novel Wenzhouxiangellaceae bacterium, isolated from coastal sediments.</title>
        <authorList>
            <person name="Du Z.-J."/>
            <person name="Ye Y.-Q."/>
            <person name="Zhang X.-Y."/>
        </authorList>
    </citation>
    <scope>NUCLEOTIDE SEQUENCE [LARGE SCALE GENOMIC DNA]</scope>
    <source>
        <strain evidence="3 4">CH-27</strain>
    </source>
</reference>
<protein>
    <submittedName>
        <fullName evidence="3">DUF2782 domain-containing protein</fullName>
    </submittedName>
</protein>
<dbReference type="Pfam" id="PF11191">
    <property type="entry name" value="DUF2782"/>
    <property type="match status" value="1"/>
</dbReference>
<evidence type="ECO:0000256" key="2">
    <source>
        <dbReference type="SAM" id="SignalP"/>
    </source>
</evidence>
<evidence type="ECO:0000313" key="3">
    <source>
        <dbReference type="EMBL" id="MEJ8569531.1"/>
    </source>
</evidence>
<dbReference type="InterPro" id="IPR021357">
    <property type="entry name" value="DUF2782"/>
</dbReference>
<dbReference type="RefSeq" id="WP_354696856.1">
    <property type="nucleotide sequence ID" value="NZ_JAZHOG010000015.1"/>
</dbReference>
<feature type="signal peptide" evidence="2">
    <location>
        <begin position="1"/>
        <end position="34"/>
    </location>
</feature>
<name>A0AAW9RPR1_9GAMM</name>
<dbReference type="Proteomes" id="UP001359886">
    <property type="component" value="Unassembled WGS sequence"/>
</dbReference>
<feature type="chain" id="PRO_5044004433" evidence="2">
    <location>
        <begin position="35"/>
        <end position="132"/>
    </location>
</feature>
<comment type="caution">
    <text evidence="3">The sequence shown here is derived from an EMBL/GenBank/DDBJ whole genome shotgun (WGS) entry which is preliminary data.</text>
</comment>
<gene>
    <name evidence="3" type="ORF">V3330_18030</name>
</gene>
<dbReference type="EMBL" id="JAZHOG010000015">
    <property type="protein sequence ID" value="MEJ8569531.1"/>
    <property type="molecule type" value="Genomic_DNA"/>
</dbReference>
<evidence type="ECO:0000256" key="1">
    <source>
        <dbReference type="SAM" id="MobiDB-lite"/>
    </source>
</evidence>